<dbReference type="Gene3D" id="3.10.20.90">
    <property type="entry name" value="Phosphatidylinositol 3-kinase Catalytic Subunit, Chain A, domain 1"/>
    <property type="match status" value="2"/>
</dbReference>
<dbReference type="EMBL" id="JAKMXF010000354">
    <property type="protein sequence ID" value="KAI6646774.1"/>
    <property type="molecule type" value="Genomic_DNA"/>
</dbReference>
<dbReference type="Gene3D" id="1.10.8.10">
    <property type="entry name" value="DNA helicase RuvA subunit, C-terminal domain"/>
    <property type="match status" value="1"/>
</dbReference>
<dbReference type="SMART" id="SM00594">
    <property type="entry name" value="UAS"/>
    <property type="match status" value="1"/>
</dbReference>
<feature type="region of interest" description="Disordered" evidence="1">
    <location>
        <begin position="498"/>
        <end position="517"/>
    </location>
</feature>
<dbReference type="GO" id="GO:0005634">
    <property type="term" value="C:nucleus"/>
    <property type="evidence" value="ECO:0007669"/>
    <property type="project" value="TreeGrafter"/>
</dbReference>
<dbReference type="GO" id="GO:0036503">
    <property type="term" value="P:ERAD pathway"/>
    <property type="evidence" value="ECO:0007669"/>
    <property type="project" value="TreeGrafter"/>
</dbReference>
<organism evidence="3 4">
    <name type="scientific">Oopsacas minuta</name>
    <dbReference type="NCBI Taxonomy" id="111878"/>
    <lineage>
        <taxon>Eukaryota</taxon>
        <taxon>Metazoa</taxon>
        <taxon>Porifera</taxon>
        <taxon>Hexactinellida</taxon>
        <taxon>Hexasterophora</taxon>
        <taxon>Lyssacinosida</taxon>
        <taxon>Leucopsacidae</taxon>
        <taxon>Oopsacas</taxon>
    </lineage>
</organism>
<dbReference type="InterPro" id="IPR001012">
    <property type="entry name" value="UBX_dom"/>
</dbReference>
<dbReference type="InterPro" id="IPR050730">
    <property type="entry name" value="UBX_domain-protein"/>
</dbReference>
<evidence type="ECO:0000259" key="2">
    <source>
        <dbReference type="PROSITE" id="PS50033"/>
    </source>
</evidence>
<feature type="compositionally biased region" description="Polar residues" evidence="1">
    <location>
        <begin position="251"/>
        <end position="263"/>
    </location>
</feature>
<dbReference type="InterPro" id="IPR029071">
    <property type="entry name" value="Ubiquitin-like_domsf"/>
</dbReference>
<dbReference type="PANTHER" id="PTHR23322">
    <property type="entry name" value="FAS-ASSOCIATED PROTEIN"/>
    <property type="match status" value="1"/>
</dbReference>
<dbReference type="AlphaFoldDB" id="A0AAV7JEE1"/>
<dbReference type="PROSITE" id="PS50033">
    <property type="entry name" value="UBX"/>
    <property type="match status" value="1"/>
</dbReference>
<feature type="region of interest" description="Disordered" evidence="1">
    <location>
        <begin position="251"/>
        <end position="276"/>
    </location>
</feature>
<keyword evidence="4" id="KW-1185">Reference proteome</keyword>
<dbReference type="SUPFAM" id="SSF54236">
    <property type="entry name" value="Ubiquitin-like"/>
    <property type="match status" value="2"/>
</dbReference>
<reference evidence="3 4" key="1">
    <citation type="journal article" date="2023" name="BMC Biol.">
        <title>The compact genome of the sponge Oopsacas minuta (Hexactinellida) is lacking key metazoan core genes.</title>
        <authorList>
            <person name="Santini S."/>
            <person name="Schenkelaars Q."/>
            <person name="Jourda C."/>
            <person name="Duchesne M."/>
            <person name="Belahbib H."/>
            <person name="Rocher C."/>
            <person name="Selva M."/>
            <person name="Riesgo A."/>
            <person name="Vervoort M."/>
            <person name="Leys S.P."/>
            <person name="Kodjabachian L."/>
            <person name="Le Bivic A."/>
            <person name="Borchiellini C."/>
            <person name="Claverie J.M."/>
            <person name="Renard E."/>
        </authorList>
    </citation>
    <scope>NUCLEOTIDE SEQUENCE [LARGE SCALE GENOMIC DNA]</scope>
    <source>
        <strain evidence="3">SPO-2</strain>
    </source>
</reference>
<dbReference type="CDD" id="cd17039">
    <property type="entry name" value="Ubl_ubiquitin_like"/>
    <property type="match status" value="1"/>
</dbReference>
<sequence length="636" mass="71731">MAEEDKNQILALFQAATGIDNLELAFSSLEDVDWNLAKALEIFAPSSPVHVPSMSTPPEPPLPFTIPTGPTQDPTPLPSQASDLYYSYPLSVRVRYEDTYHTINVYSSKTIADFKTEVCVKLNIPSTHLNLSGWPRIVNDEMTLGDCCPGVLANTLSLKAERRVDENRVVCIQLTYPPADVKEFVFPVKNTIMELKQHVAQLSGIPVKDQAWSGLPIGATDLTIIRNSNFKNPLHSLAVTKKNNLFTDRSVTSTNNHNSVETEALTKQESQDDGEMYYDCSDSEPDIDLIEDDLDDTPSDNFKDPMIPENCIDQSGALAIFSENFEKRYGPIHPIFFCGSMKDVIAQATKGDLLDRRPVAVYLHHDRSISSNIFCQRILCSEIISGFLSSNYLTWAWDMTLPTNTTRFLDNVTLNFGDEIRKHLGALGPSSYPLLLIFQKKTGQPLEIATMLSIDTPHDEALSMLVAGYEQHVSTIEELRDVEEARFKRELIKQEQDEAYKESAERDERNMNQKKAAQLKRIVSQEARLRAMAMKEDSINIAKQELPEEPEKSNEVTSIRFRFPSGEVTNRRFFKEDKIGLLYTYIHSKGCLPELHRLMMNFPKKYLSDCPSNATLAECGLCPQAIIFVEECFDDS</sequence>
<dbReference type="InterPro" id="IPR036249">
    <property type="entry name" value="Thioredoxin-like_sf"/>
</dbReference>
<dbReference type="GO" id="GO:0043130">
    <property type="term" value="F:ubiquitin binding"/>
    <property type="evidence" value="ECO:0007669"/>
    <property type="project" value="TreeGrafter"/>
</dbReference>
<dbReference type="Pfam" id="PF00789">
    <property type="entry name" value="UBX"/>
    <property type="match status" value="1"/>
</dbReference>
<dbReference type="GO" id="GO:0005783">
    <property type="term" value="C:endoplasmic reticulum"/>
    <property type="evidence" value="ECO:0007669"/>
    <property type="project" value="TreeGrafter"/>
</dbReference>
<proteinExistence type="predicted"/>
<dbReference type="InterPro" id="IPR006577">
    <property type="entry name" value="UAS"/>
</dbReference>
<evidence type="ECO:0000256" key="1">
    <source>
        <dbReference type="SAM" id="MobiDB-lite"/>
    </source>
</evidence>
<evidence type="ECO:0000313" key="3">
    <source>
        <dbReference type="EMBL" id="KAI6646774.1"/>
    </source>
</evidence>
<dbReference type="Gene3D" id="3.40.30.10">
    <property type="entry name" value="Glutaredoxin"/>
    <property type="match status" value="1"/>
</dbReference>
<dbReference type="Pfam" id="PF21021">
    <property type="entry name" value="FAF1"/>
    <property type="match status" value="1"/>
</dbReference>
<protein>
    <submittedName>
        <fullName evidence="3">FAS-associated factor 1-like</fullName>
    </submittedName>
</protein>
<feature type="domain" description="UBX" evidence="2">
    <location>
        <begin position="552"/>
        <end position="629"/>
    </location>
</feature>
<gene>
    <name evidence="3" type="ORF">LOD99_12894</name>
</gene>
<dbReference type="SUPFAM" id="SSF52833">
    <property type="entry name" value="Thioredoxin-like"/>
    <property type="match status" value="1"/>
</dbReference>
<comment type="caution">
    <text evidence="3">The sequence shown here is derived from an EMBL/GenBank/DDBJ whole genome shotgun (WGS) entry which is preliminary data.</text>
</comment>
<dbReference type="PANTHER" id="PTHR23322:SF96">
    <property type="entry name" value="FAS-ASSOCIATED FACTOR 1"/>
    <property type="match status" value="1"/>
</dbReference>
<evidence type="ECO:0000313" key="4">
    <source>
        <dbReference type="Proteomes" id="UP001165289"/>
    </source>
</evidence>
<dbReference type="InterPro" id="IPR049483">
    <property type="entry name" value="FAF1_2-like_UAS"/>
</dbReference>
<accession>A0AAV7JEE1</accession>
<dbReference type="Proteomes" id="UP001165289">
    <property type="component" value="Unassembled WGS sequence"/>
</dbReference>
<feature type="compositionally biased region" description="Basic and acidic residues" evidence="1">
    <location>
        <begin position="498"/>
        <end position="511"/>
    </location>
</feature>
<name>A0AAV7JEE1_9METZ</name>